<keyword evidence="3 6" id="KW-1133">Transmembrane helix</keyword>
<evidence type="ECO:0000256" key="2">
    <source>
        <dbReference type="ARBA" id="ARBA00022692"/>
    </source>
</evidence>
<reference evidence="8 9" key="1">
    <citation type="submission" date="2024-08" db="EMBL/GenBank/DDBJ databases">
        <title>Insights into the chromosomal genome structure of Flemingia macrophylla.</title>
        <authorList>
            <person name="Ding Y."/>
            <person name="Zhao Y."/>
            <person name="Bi W."/>
            <person name="Wu M."/>
            <person name="Zhao G."/>
            <person name="Gong Y."/>
            <person name="Li W."/>
            <person name="Zhang P."/>
        </authorList>
    </citation>
    <scope>NUCLEOTIDE SEQUENCE [LARGE SCALE GENOMIC DNA]</scope>
    <source>
        <strain evidence="8">DYQJB</strain>
        <tissue evidence="8">Leaf</tissue>
    </source>
</reference>
<keyword evidence="2 6" id="KW-0812">Transmembrane</keyword>
<feature type="compositionally biased region" description="Polar residues" evidence="5">
    <location>
        <begin position="453"/>
        <end position="467"/>
    </location>
</feature>
<comment type="caution">
    <text evidence="8">The sequence shown here is derived from an EMBL/GenBank/DDBJ whole genome shotgun (WGS) entry which is preliminary data.</text>
</comment>
<feature type="transmembrane region" description="Helical" evidence="6">
    <location>
        <begin position="287"/>
        <end position="306"/>
    </location>
</feature>
<dbReference type="Pfam" id="PF03151">
    <property type="entry name" value="TPT"/>
    <property type="match status" value="1"/>
</dbReference>
<evidence type="ECO:0000256" key="4">
    <source>
        <dbReference type="ARBA" id="ARBA00023136"/>
    </source>
</evidence>
<feature type="region of interest" description="Disordered" evidence="5">
    <location>
        <begin position="1"/>
        <end position="50"/>
    </location>
</feature>
<feature type="transmembrane region" description="Helical" evidence="6">
    <location>
        <begin position="140"/>
        <end position="160"/>
    </location>
</feature>
<dbReference type="InterPro" id="IPR050186">
    <property type="entry name" value="TPT_transporter"/>
</dbReference>
<evidence type="ECO:0000256" key="6">
    <source>
        <dbReference type="SAM" id="Phobius"/>
    </source>
</evidence>
<evidence type="ECO:0000256" key="3">
    <source>
        <dbReference type="ARBA" id="ARBA00022989"/>
    </source>
</evidence>
<dbReference type="EMBL" id="JBGMDY010000004">
    <property type="protein sequence ID" value="KAL2338700.1"/>
    <property type="molecule type" value="Genomic_DNA"/>
</dbReference>
<accession>A0ABD1MSB5</accession>
<evidence type="ECO:0000313" key="8">
    <source>
        <dbReference type="EMBL" id="KAL2338700.1"/>
    </source>
</evidence>
<organism evidence="8 9">
    <name type="scientific">Flemingia macrophylla</name>
    <dbReference type="NCBI Taxonomy" id="520843"/>
    <lineage>
        <taxon>Eukaryota</taxon>
        <taxon>Viridiplantae</taxon>
        <taxon>Streptophyta</taxon>
        <taxon>Embryophyta</taxon>
        <taxon>Tracheophyta</taxon>
        <taxon>Spermatophyta</taxon>
        <taxon>Magnoliopsida</taxon>
        <taxon>eudicotyledons</taxon>
        <taxon>Gunneridae</taxon>
        <taxon>Pentapetalae</taxon>
        <taxon>rosids</taxon>
        <taxon>fabids</taxon>
        <taxon>Fabales</taxon>
        <taxon>Fabaceae</taxon>
        <taxon>Papilionoideae</taxon>
        <taxon>50 kb inversion clade</taxon>
        <taxon>NPAAA clade</taxon>
        <taxon>indigoferoid/millettioid clade</taxon>
        <taxon>Phaseoleae</taxon>
        <taxon>Flemingia</taxon>
    </lineage>
</organism>
<protein>
    <recommendedName>
        <fullName evidence="7">Sugar phosphate transporter domain-containing protein</fullName>
    </recommendedName>
</protein>
<evidence type="ECO:0000256" key="1">
    <source>
        <dbReference type="ARBA" id="ARBA00004141"/>
    </source>
</evidence>
<dbReference type="Proteomes" id="UP001603857">
    <property type="component" value="Unassembled WGS sequence"/>
</dbReference>
<dbReference type="InterPro" id="IPR004853">
    <property type="entry name" value="Sugar_P_trans_dom"/>
</dbReference>
<dbReference type="AlphaFoldDB" id="A0ABD1MSB5"/>
<feature type="transmembrane region" description="Helical" evidence="6">
    <location>
        <begin position="357"/>
        <end position="378"/>
    </location>
</feature>
<keyword evidence="4 6" id="KW-0472">Membrane</keyword>
<feature type="transmembrane region" description="Helical" evidence="6">
    <location>
        <begin position="262"/>
        <end position="281"/>
    </location>
</feature>
<dbReference type="GO" id="GO:0016020">
    <property type="term" value="C:membrane"/>
    <property type="evidence" value="ECO:0007669"/>
    <property type="project" value="UniProtKB-SubCell"/>
</dbReference>
<proteinExistence type="predicted"/>
<keyword evidence="9" id="KW-1185">Reference proteome</keyword>
<evidence type="ECO:0000256" key="5">
    <source>
        <dbReference type="SAM" id="MobiDB-lite"/>
    </source>
</evidence>
<feature type="transmembrane region" description="Helical" evidence="6">
    <location>
        <begin position="409"/>
        <end position="430"/>
    </location>
</feature>
<gene>
    <name evidence="8" type="ORF">Fmac_013146</name>
</gene>
<feature type="transmembrane region" description="Helical" evidence="6">
    <location>
        <begin position="209"/>
        <end position="229"/>
    </location>
</feature>
<evidence type="ECO:0000259" key="7">
    <source>
        <dbReference type="Pfam" id="PF03151"/>
    </source>
</evidence>
<feature type="transmembrane region" description="Helical" evidence="6">
    <location>
        <begin position="235"/>
        <end position="255"/>
    </location>
</feature>
<feature type="compositionally biased region" description="Basic and acidic residues" evidence="5">
    <location>
        <begin position="1"/>
        <end position="22"/>
    </location>
</feature>
<feature type="domain" description="Sugar phosphate transporter" evidence="7">
    <location>
        <begin position="150"/>
        <end position="425"/>
    </location>
</feature>
<feature type="region of interest" description="Disordered" evidence="5">
    <location>
        <begin position="448"/>
        <end position="467"/>
    </location>
</feature>
<comment type="subcellular location">
    <subcellularLocation>
        <location evidence="1">Membrane</location>
        <topology evidence="1">Multi-pass membrane protein</topology>
    </subcellularLocation>
</comment>
<evidence type="ECO:0000313" key="9">
    <source>
        <dbReference type="Proteomes" id="UP001603857"/>
    </source>
</evidence>
<feature type="transmembrane region" description="Helical" evidence="6">
    <location>
        <begin position="172"/>
        <end position="197"/>
    </location>
</feature>
<feature type="transmembrane region" description="Helical" evidence="6">
    <location>
        <begin position="318"/>
        <end position="337"/>
    </location>
</feature>
<dbReference type="PANTHER" id="PTHR11132">
    <property type="entry name" value="SOLUTE CARRIER FAMILY 35"/>
    <property type="match status" value="1"/>
</dbReference>
<name>A0ABD1MSB5_9FABA</name>
<sequence>MKVGDERERLRGRDRERDDKPGKNPRPSWSDPTRVAPASRRSAPNRDSRDLDLRRSGVVVAAPGRSAQPHTIAAAPAAIDNYALQWLNLNQLLISILPMSFEILTFAASIICGRALEDLRGSLFNEFRSSEGAKRQQQRACGPAAALSFNFLVAVSIIFMNKMVLQTVKFKFPILLSLIHYAVSWLLMAVLKVFSFLPASPSSKSTKLSALFTLGSVMSLSTGLANVSLKYNSIGFYQMAKIAVTPSIVMAEFVLYRKKVSWPKALALTVVSIGVAVATVTDLQFHLFGACVALAWIVPSAVNKILWSRLQQQENWTALALMWKTTPITLIFLAAMLPCLDPTGVLSFDWNFSNTLVILTSAILGFLLQWSGALALGATSAVSHVVLGQFKTCIILLGNYYLFGSNPGIISICGAFTAIAGMSVYTYLNLKQQTTKIFPRQSSILPKSKLSKENGSSQNGHYSAENV</sequence>
<feature type="transmembrane region" description="Helical" evidence="6">
    <location>
        <begin position="385"/>
        <end position="403"/>
    </location>
</feature>